<evidence type="ECO:0000313" key="1">
    <source>
        <dbReference type="Proteomes" id="UP000504610"/>
    </source>
</evidence>
<dbReference type="Pfam" id="PF04078">
    <property type="entry name" value="Rcd1"/>
    <property type="match status" value="1"/>
</dbReference>
<protein>
    <submittedName>
        <fullName evidence="2">Uncharacterized protein LOC108846884</fullName>
    </submittedName>
</protein>
<name>A0A6J0MUP5_RAPSA</name>
<evidence type="ECO:0000313" key="2">
    <source>
        <dbReference type="RefSeq" id="XP_018475570.1"/>
    </source>
</evidence>
<dbReference type="InterPro" id="IPR007216">
    <property type="entry name" value="CNOT9"/>
</dbReference>
<dbReference type="AlphaFoldDB" id="A0A6J0MUP5"/>
<proteinExistence type="predicted"/>
<sequence length="306" mass="35190">MVNLPDSLYEDYTKLKVNFPPALDSTFLPSPDLRMIIKWVDDLHSNIPSTFDFALQNLTIHRKKFEILPRLLWESNCTVAMMLQEIMKIYAHTSRPVYSQNGMYHRVYNILLLFQCITHYPETRNGFITADMPNYFYPLMDINLTDKPLECLRLGALGVIAHMLKPPVDVAVVRYLLNTNCLEHCTKAIEIGSTESKTLAVFIFNKILSTGEGLQYCCVLPDRFFLIDDLLKKLLVYLTTMPTPCPSLFNLVVGCYAKLSYKPRARRGLRRYLPAMLFNGRFASLLAADPVAEGYRQELIKNLEMK</sequence>
<dbReference type="GO" id="GO:0030014">
    <property type="term" value="C:CCR4-NOT complex"/>
    <property type="evidence" value="ECO:0007669"/>
    <property type="project" value="InterPro"/>
</dbReference>
<dbReference type="InterPro" id="IPR011989">
    <property type="entry name" value="ARM-like"/>
</dbReference>
<dbReference type="OrthoDB" id="1065000at2759"/>
<dbReference type="RefSeq" id="XP_018475570.1">
    <property type="nucleotide sequence ID" value="XM_018620068.1"/>
</dbReference>
<gene>
    <name evidence="2" type="primary">LOC108846884</name>
</gene>
<dbReference type="Gene3D" id="1.25.10.10">
    <property type="entry name" value="Leucine-rich Repeat Variant"/>
    <property type="match status" value="1"/>
</dbReference>
<dbReference type="KEGG" id="rsz:108846884"/>
<dbReference type="GeneID" id="108846884"/>
<dbReference type="PANTHER" id="PTHR12262">
    <property type="entry name" value="CCR4-NOT TRANSCRIPTION COMPLEX SUBUNIT 9"/>
    <property type="match status" value="1"/>
</dbReference>
<keyword evidence="1" id="KW-1185">Reference proteome</keyword>
<dbReference type="GO" id="GO:0006402">
    <property type="term" value="P:mRNA catabolic process"/>
    <property type="evidence" value="ECO:0007669"/>
    <property type="project" value="InterPro"/>
</dbReference>
<accession>A0A6J0MUP5</accession>
<reference evidence="1" key="1">
    <citation type="journal article" date="2019" name="Database">
        <title>The radish genome database (RadishGD): an integrated information resource for radish genomics.</title>
        <authorList>
            <person name="Yu H.J."/>
            <person name="Baek S."/>
            <person name="Lee Y.J."/>
            <person name="Cho A."/>
            <person name="Mun J.H."/>
        </authorList>
    </citation>
    <scope>NUCLEOTIDE SEQUENCE [LARGE SCALE GENOMIC DNA]</scope>
    <source>
        <strain evidence="1">cv. WK10039</strain>
    </source>
</reference>
<organism evidence="1 2">
    <name type="scientific">Raphanus sativus</name>
    <name type="common">Radish</name>
    <name type="synonym">Raphanus raphanistrum var. sativus</name>
    <dbReference type="NCBI Taxonomy" id="3726"/>
    <lineage>
        <taxon>Eukaryota</taxon>
        <taxon>Viridiplantae</taxon>
        <taxon>Streptophyta</taxon>
        <taxon>Embryophyta</taxon>
        <taxon>Tracheophyta</taxon>
        <taxon>Spermatophyta</taxon>
        <taxon>Magnoliopsida</taxon>
        <taxon>eudicotyledons</taxon>
        <taxon>Gunneridae</taxon>
        <taxon>Pentapetalae</taxon>
        <taxon>rosids</taxon>
        <taxon>malvids</taxon>
        <taxon>Brassicales</taxon>
        <taxon>Brassicaceae</taxon>
        <taxon>Brassiceae</taxon>
        <taxon>Raphanus</taxon>
    </lineage>
</organism>
<reference evidence="2" key="2">
    <citation type="submission" date="2025-08" db="UniProtKB">
        <authorList>
            <consortium name="RefSeq"/>
        </authorList>
    </citation>
    <scope>IDENTIFICATION</scope>
    <source>
        <tissue evidence="2">Leaf</tissue>
    </source>
</reference>
<dbReference type="Proteomes" id="UP000504610">
    <property type="component" value="Chromosome 3"/>
</dbReference>